<dbReference type="Pfam" id="PF13414">
    <property type="entry name" value="TPR_11"/>
    <property type="match status" value="1"/>
</dbReference>
<keyword evidence="2" id="KW-0472">Membrane</keyword>
<dbReference type="Proteomes" id="UP000825935">
    <property type="component" value="Chromosome 29"/>
</dbReference>
<name>A0A8T2R424_CERRI</name>
<dbReference type="InterPro" id="IPR019734">
    <property type="entry name" value="TPR_rpt"/>
</dbReference>
<evidence type="ECO:0000313" key="5">
    <source>
        <dbReference type="Proteomes" id="UP000825935"/>
    </source>
</evidence>
<dbReference type="PANTHER" id="PTHR46310:SF7">
    <property type="entry name" value="AMIDASE 1"/>
    <property type="match status" value="1"/>
</dbReference>
<dbReference type="Pfam" id="PF13181">
    <property type="entry name" value="TPR_8"/>
    <property type="match status" value="1"/>
</dbReference>
<proteinExistence type="predicted"/>
<dbReference type="EMBL" id="CM035434">
    <property type="protein sequence ID" value="KAH7291089.1"/>
    <property type="molecule type" value="Genomic_DNA"/>
</dbReference>
<keyword evidence="1" id="KW-0802">TPR repeat</keyword>
<feature type="repeat" description="TPR" evidence="1">
    <location>
        <begin position="543"/>
        <end position="576"/>
    </location>
</feature>
<accession>A0A8T2R424</accession>
<dbReference type="SMART" id="SM00028">
    <property type="entry name" value="TPR"/>
    <property type="match status" value="3"/>
</dbReference>
<dbReference type="OrthoDB" id="245563at2759"/>
<dbReference type="InterPro" id="IPR036928">
    <property type="entry name" value="AS_sf"/>
</dbReference>
<dbReference type="SUPFAM" id="SSF75304">
    <property type="entry name" value="Amidase signature (AS) enzymes"/>
    <property type="match status" value="1"/>
</dbReference>
<evidence type="ECO:0000256" key="2">
    <source>
        <dbReference type="SAM" id="Phobius"/>
    </source>
</evidence>
<dbReference type="Pfam" id="PF01425">
    <property type="entry name" value="Amidase"/>
    <property type="match status" value="1"/>
</dbReference>
<dbReference type="InterPro" id="IPR011990">
    <property type="entry name" value="TPR-like_helical_dom_sf"/>
</dbReference>
<sequence>MFSKESNGKGIASKTYALSSPTSRLNNEVLNDSASIRRSAAGGDVQIHGGSEDEGWYSTIMRSSNSLWVILGISLAGGIAASAIIFFRSRRHRQTSKDFGAFVKYLELLPPPQPAPPIAPHPLTGLTFAIKDNFDVESFITGFGLPDWEKTHEPASFTAHAVETLVQAGATCIGKTQMDIMGCSLSGQNTHYEPLINPATTVHIPGGSSGGSAVAVSAGLVDFALGTDTNGDVRLPAALCEVLGIRSSHGFIPCTGVVPVAKSLDTVGWFAKDSKVLYKVGQVLLRSQVSEVNRPKRVLVADDCFRFLSVSENRCLSVAINAIEKAYGRQTISHIKLGEYFASKMSGLKTSLVSFPVDGEKGKAERGFTALRSLSDACRVLQCHQFKLNHEDWIHESLAANIPDHVKSTLETSSELVSESLTLKNEACSVMAELLMNDTLLLIPTVASPPPKLRSKSSIWADFEEKSLTLLCVVSMSGCCQVSIPVGRINGYPSAVSLIAKQGADLFLLSGVDKLFPVLQKELETHASSDHEDDQRIPMPEAAEAAKEKGNEAFRKKDFKSAISSYSEAIEYDDGNATYYSNRGAAYLALSNFHSAEKDCTRAIDLDKKNVKAFLRRATARESLGSYKEADEDFRQALVLEPTNKVAADGLRRLKKLLFG</sequence>
<protein>
    <recommendedName>
        <fullName evidence="3">Amidase domain-containing protein</fullName>
    </recommendedName>
</protein>
<dbReference type="OMA" id="QSANLWV"/>
<gene>
    <name evidence="4" type="ORF">KP509_29G000100</name>
</gene>
<keyword evidence="2" id="KW-1133">Transmembrane helix</keyword>
<feature type="repeat" description="TPR" evidence="1">
    <location>
        <begin position="577"/>
        <end position="610"/>
    </location>
</feature>
<evidence type="ECO:0000259" key="3">
    <source>
        <dbReference type="Pfam" id="PF01425"/>
    </source>
</evidence>
<feature type="domain" description="Amidase" evidence="3">
    <location>
        <begin position="121"/>
        <end position="506"/>
    </location>
</feature>
<reference evidence="4" key="1">
    <citation type="submission" date="2021-08" db="EMBL/GenBank/DDBJ databases">
        <title>WGS assembly of Ceratopteris richardii.</title>
        <authorList>
            <person name="Marchant D.B."/>
            <person name="Chen G."/>
            <person name="Jenkins J."/>
            <person name="Shu S."/>
            <person name="Leebens-Mack J."/>
            <person name="Grimwood J."/>
            <person name="Schmutz J."/>
            <person name="Soltis P."/>
            <person name="Soltis D."/>
            <person name="Chen Z.-H."/>
        </authorList>
    </citation>
    <scope>NUCLEOTIDE SEQUENCE</scope>
    <source>
        <strain evidence="4">Whitten #5841</strain>
        <tissue evidence="4">Leaf</tissue>
    </source>
</reference>
<evidence type="ECO:0000256" key="1">
    <source>
        <dbReference type="PROSITE-ProRule" id="PRU00339"/>
    </source>
</evidence>
<organism evidence="4 5">
    <name type="scientific">Ceratopteris richardii</name>
    <name type="common">Triangle waterfern</name>
    <dbReference type="NCBI Taxonomy" id="49495"/>
    <lineage>
        <taxon>Eukaryota</taxon>
        <taxon>Viridiplantae</taxon>
        <taxon>Streptophyta</taxon>
        <taxon>Embryophyta</taxon>
        <taxon>Tracheophyta</taxon>
        <taxon>Polypodiopsida</taxon>
        <taxon>Polypodiidae</taxon>
        <taxon>Polypodiales</taxon>
        <taxon>Pteridineae</taxon>
        <taxon>Pteridaceae</taxon>
        <taxon>Parkerioideae</taxon>
        <taxon>Ceratopteris</taxon>
    </lineage>
</organism>
<dbReference type="PANTHER" id="PTHR46310">
    <property type="entry name" value="AMIDASE 1"/>
    <property type="match status" value="1"/>
</dbReference>
<comment type="caution">
    <text evidence="4">The sequence shown here is derived from an EMBL/GenBank/DDBJ whole genome shotgun (WGS) entry which is preliminary data.</text>
</comment>
<dbReference type="AlphaFoldDB" id="A0A8T2R424"/>
<feature type="repeat" description="TPR" evidence="1">
    <location>
        <begin position="611"/>
        <end position="644"/>
    </location>
</feature>
<keyword evidence="2" id="KW-0812">Transmembrane</keyword>
<dbReference type="SUPFAM" id="SSF48452">
    <property type="entry name" value="TPR-like"/>
    <property type="match status" value="1"/>
</dbReference>
<dbReference type="PROSITE" id="PS50005">
    <property type="entry name" value="TPR"/>
    <property type="match status" value="3"/>
</dbReference>
<keyword evidence="5" id="KW-1185">Reference proteome</keyword>
<dbReference type="Gene3D" id="1.25.40.10">
    <property type="entry name" value="Tetratricopeptide repeat domain"/>
    <property type="match status" value="1"/>
</dbReference>
<evidence type="ECO:0000313" key="4">
    <source>
        <dbReference type="EMBL" id="KAH7291089.1"/>
    </source>
</evidence>
<dbReference type="InterPro" id="IPR023631">
    <property type="entry name" value="Amidase_dom"/>
</dbReference>
<feature type="transmembrane region" description="Helical" evidence="2">
    <location>
        <begin position="66"/>
        <end position="87"/>
    </location>
</feature>
<dbReference type="Gene3D" id="3.90.1300.10">
    <property type="entry name" value="Amidase signature (AS) domain"/>
    <property type="match status" value="1"/>
</dbReference>